<accession>A0A1I6P5N2</accession>
<gene>
    <name evidence="1" type="ORF">SAMN05192570_0850</name>
</gene>
<evidence type="ECO:0000313" key="1">
    <source>
        <dbReference type="EMBL" id="SFS35380.1"/>
    </source>
</evidence>
<dbReference type="OrthoDB" id="9858149at2"/>
<dbReference type="EMBL" id="FOZV01000001">
    <property type="protein sequence ID" value="SFS35380.1"/>
    <property type="molecule type" value="Genomic_DNA"/>
</dbReference>
<proteinExistence type="predicted"/>
<dbReference type="Proteomes" id="UP000198788">
    <property type="component" value="Unassembled WGS sequence"/>
</dbReference>
<dbReference type="RefSeq" id="WP_143105747.1">
    <property type="nucleotide sequence ID" value="NZ_FOZV01000001.1"/>
</dbReference>
<sequence length="101" mass="10590">MTRPRDPHTCRRALREIGEIAAVAGLEGGRMSDQEALAEIAAIAEWVLDEAPGARADCGDVVRRLARMTAGVDFEALEDRAAQDLFGQVLGVLEGAGSGAA</sequence>
<protein>
    <submittedName>
        <fullName evidence="1">Uncharacterized protein</fullName>
    </submittedName>
</protein>
<reference evidence="2" key="1">
    <citation type="submission" date="2016-10" db="EMBL/GenBank/DDBJ databases">
        <authorList>
            <person name="Varghese N."/>
            <person name="Submissions S."/>
        </authorList>
    </citation>
    <scope>NUCLEOTIDE SEQUENCE [LARGE SCALE GENOMIC DNA]</scope>
    <source>
        <strain evidence="2">CGMCC 1.10683</strain>
    </source>
</reference>
<dbReference type="AlphaFoldDB" id="A0A1I6P5N2"/>
<evidence type="ECO:0000313" key="2">
    <source>
        <dbReference type="Proteomes" id="UP000198788"/>
    </source>
</evidence>
<keyword evidence="2" id="KW-1185">Reference proteome</keyword>
<organism evidence="1 2">
    <name type="scientific">Brevundimonas viscosa</name>
    <dbReference type="NCBI Taxonomy" id="871741"/>
    <lineage>
        <taxon>Bacteria</taxon>
        <taxon>Pseudomonadati</taxon>
        <taxon>Pseudomonadota</taxon>
        <taxon>Alphaproteobacteria</taxon>
        <taxon>Caulobacterales</taxon>
        <taxon>Caulobacteraceae</taxon>
        <taxon>Brevundimonas</taxon>
    </lineage>
</organism>
<name>A0A1I6P5N2_9CAUL</name>